<protein>
    <submittedName>
        <fullName evidence="1">Uncharacterized protein</fullName>
    </submittedName>
</protein>
<name>A0A6C0HHM0_9ZZZZ</name>
<dbReference type="AlphaFoldDB" id="A0A6C0HHM0"/>
<evidence type="ECO:0000313" key="1">
    <source>
        <dbReference type="EMBL" id="QHT80138.1"/>
    </source>
</evidence>
<organism evidence="1">
    <name type="scientific">viral metagenome</name>
    <dbReference type="NCBI Taxonomy" id="1070528"/>
    <lineage>
        <taxon>unclassified sequences</taxon>
        <taxon>metagenomes</taxon>
        <taxon>organismal metagenomes</taxon>
    </lineage>
</organism>
<sequence>MNLNETKFQRRYRRLQTRNSIPLTTTHIPHFQTIIGFDIIHNGKYYMQLTHSSVGYCIFHLQYTHLAFDLLTNNIRDLPVEINRAISEYLPSYIILDMRMDYNEHYPFCPPIWSLMNYDDRLASSLKNSEEYYKYIISNHNQSNQISWTPAIDIDKDILALMIRINHFDSLFLD</sequence>
<proteinExistence type="predicted"/>
<reference evidence="1" key="1">
    <citation type="journal article" date="2020" name="Nature">
        <title>Giant virus diversity and host interactions through global metagenomics.</title>
        <authorList>
            <person name="Schulz F."/>
            <person name="Roux S."/>
            <person name="Paez-Espino D."/>
            <person name="Jungbluth S."/>
            <person name="Walsh D.A."/>
            <person name="Denef V.J."/>
            <person name="McMahon K.D."/>
            <person name="Konstantinidis K.T."/>
            <person name="Eloe-Fadrosh E.A."/>
            <person name="Kyrpides N.C."/>
            <person name="Woyke T."/>
        </authorList>
    </citation>
    <scope>NUCLEOTIDE SEQUENCE</scope>
    <source>
        <strain evidence="1">GVMAG-M-3300023184-105</strain>
    </source>
</reference>
<accession>A0A6C0HHM0</accession>
<dbReference type="EMBL" id="MN739963">
    <property type="protein sequence ID" value="QHT80138.1"/>
    <property type="molecule type" value="Genomic_DNA"/>
</dbReference>